<evidence type="ECO:0000313" key="2">
    <source>
        <dbReference type="EMBL" id="TDD01418.1"/>
    </source>
</evidence>
<sequence length="253" mass="28811">MTPVSIHQPNFLPWMKLMAKIAASDVHVVYDTVQYTRSEFHARQRMKNRSGGTSWLSVPIMHTGERQVLCDVRIDPRQTWRRRHLEHLEVHYRSTPHFDELYPLVQEVYQRDHDHLVEHNVDLTSALCRYLGFGTRIVRASDLDAPVPEHRQERWLELVRAAGGDAHLTSSGSTYEVDWSPFHRAGVPVLEQRFEHPVYAQPHGEFVPGLGVLDLLFVQGRSSASTIHASSRFESSGAPAAGSIANPQRSVLR</sequence>
<dbReference type="Pfam" id="PF08889">
    <property type="entry name" value="WbqC"/>
    <property type="match status" value="1"/>
</dbReference>
<dbReference type="Proteomes" id="UP000295674">
    <property type="component" value="Unassembled WGS sequence"/>
</dbReference>
<evidence type="ECO:0000256" key="1">
    <source>
        <dbReference type="SAM" id="MobiDB-lite"/>
    </source>
</evidence>
<reference evidence="2 3" key="1">
    <citation type="submission" date="2019-03" db="EMBL/GenBank/DDBJ databases">
        <title>Draft genome sequences of novel Actinobacteria.</title>
        <authorList>
            <person name="Sahin N."/>
            <person name="Ay H."/>
            <person name="Saygin H."/>
        </authorList>
    </citation>
    <scope>NUCLEOTIDE SEQUENCE [LARGE SCALE GENOMIC DNA]</scope>
    <source>
        <strain evidence="2 3">16K309</strain>
    </source>
</reference>
<protein>
    <recommendedName>
        <fullName evidence="4">WbqC family protein</fullName>
    </recommendedName>
</protein>
<keyword evidence="3" id="KW-1185">Reference proteome</keyword>
<dbReference type="RefSeq" id="WP_132678489.1">
    <property type="nucleotide sequence ID" value="NZ_SMKS01000062.1"/>
</dbReference>
<gene>
    <name evidence="2" type="ORF">E1181_25330</name>
</gene>
<dbReference type="EMBL" id="SMKS01000062">
    <property type="protein sequence ID" value="TDD01418.1"/>
    <property type="molecule type" value="Genomic_DNA"/>
</dbReference>
<evidence type="ECO:0000313" key="3">
    <source>
        <dbReference type="Proteomes" id="UP000295674"/>
    </source>
</evidence>
<dbReference type="OrthoDB" id="3611744at2"/>
<evidence type="ECO:0008006" key="4">
    <source>
        <dbReference type="Google" id="ProtNLM"/>
    </source>
</evidence>
<name>A0A4R4V824_9PSEU</name>
<dbReference type="AlphaFoldDB" id="A0A4R4V824"/>
<accession>A0A4R4V824</accession>
<organism evidence="2 3">
    <name type="scientific">Saccharopolyspora terrae</name>
    <dbReference type="NCBI Taxonomy" id="2530384"/>
    <lineage>
        <taxon>Bacteria</taxon>
        <taxon>Bacillati</taxon>
        <taxon>Actinomycetota</taxon>
        <taxon>Actinomycetes</taxon>
        <taxon>Pseudonocardiales</taxon>
        <taxon>Pseudonocardiaceae</taxon>
        <taxon>Saccharopolyspora</taxon>
    </lineage>
</organism>
<feature type="region of interest" description="Disordered" evidence="1">
    <location>
        <begin position="230"/>
        <end position="253"/>
    </location>
</feature>
<dbReference type="InterPro" id="IPR014985">
    <property type="entry name" value="WbqC"/>
</dbReference>
<proteinExistence type="predicted"/>
<comment type="caution">
    <text evidence="2">The sequence shown here is derived from an EMBL/GenBank/DDBJ whole genome shotgun (WGS) entry which is preliminary data.</text>
</comment>